<dbReference type="GeneID" id="60060182"/>
<reference evidence="1 2" key="1">
    <citation type="submission" date="2013-04" db="EMBL/GenBank/DDBJ databases">
        <title>The Genome Sequence of Bacteroides massiliensis DSM 17679.</title>
        <authorList>
            <consortium name="The Broad Institute Genomics Platform"/>
            <person name="Earl A."/>
            <person name="Ward D."/>
            <person name="Feldgarden M."/>
            <person name="Gevers D."/>
            <person name="Martens E."/>
            <person name="Fenner L."/>
            <person name="Roux V."/>
            <person name="Mallet M.N."/>
            <person name="Raoult D."/>
            <person name="Walker B."/>
            <person name="Young S."/>
            <person name="Zeng Q."/>
            <person name="Gargeya S."/>
            <person name="Fitzgerald M."/>
            <person name="Haas B."/>
            <person name="Abouelleil A."/>
            <person name="Allen A.W."/>
            <person name="Alvarado L."/>
            <person name="Arachchi H.M."/>
            <person name="Berlin A.M."/>
            <person name="Chapman S.B."/>
            <person name="Gainer-Dewar J."/>
            <person name="Goldberg J."/>
            <person name="Griggs A."/>
            <person name="Gujja S."/>
            <person name="Hansen M."/>
            <person name="Howarth C."/>
            <person name="Imamovic A."/>
            <person name="Ireland A."/>
            <person name="Larimer J."/>
            <person name="McCowan C."/>
            <person name="Murphy C."/>
            <person name="Pearson M."/>
            <person name="Poon T.W."/>
            <person name="Priest M."/>
            <person name="Roberts A."/>
            <person name="Saif S."/>
            <person name="Shea T."/>
            <person name="Sisk P."/>
            <person name="Sykes S."/>
            <person name="Wortman J."/>
            <person name="Nusbaum C."/>
            <person name="Birren B."/>
        </authorList>
    </citation>
    <scope>NUCLEOTIDE SEQUENCE [LARGE SCALE GENOMIC DNA]</scope>
    <source>
        <strain evidence="2">B84634 / Timone 84634 / DSM 17679 / JCM 13223</strain>
    </source>
</reference>
<dbReference type="RefSeq" id="WP_005945697.1">
    <property type="nucleotide sequence ID" value="NZ_KB890377.1"/>
</dbReference>
<comment type="caution">
    <text evidence="1">The sequence shown here is derived from an EMBL/GenBank/DDBJ whole genome shotgun (WGS) entry which is preliminary data.</text>
</comment>
<dbReference type="InterPro" id="IPR025905">
    <property type="entry name" value="NVEALA"/>
</dbReference>
<dbReference type="Proteomes" id="UP000017831">
    <property type="component" value="Unassembled WGS sequence"/>
</dbReference>
<gene>
    <name evidence="1" type="ORF">HMPREF1534_03960</name>
</gene>
<dbReference type="OrthoDB" id="797817at2"/>
<sequence length="75" mass="8302">MRNILKGLFVLTVVALLVCKVSNKKETSSQYLLENIEALAGGEEPVIQRCYSSGSLVCPINNSKVEYIVEHYGLQ</sequence>
<dbReference type="AlphaFoldDB" id="U6R7G7"/>
<evidence type="ECO:0000313" key="2">
    <source>
        <dbReference type="Proteomes" id="UP000017831"/>
    </source>
</evidence>
<organism evidence="1 2">
    <name type="scientific">Phocaeicola massiliensis B84634 = Timone 84634 = DSM 17679 = JCM 13223</name>
    <dbReference type="NCBI Taxonomy" id="1121098"/>
    <lineage>
        <taxon>Bacteria</taxon>
        <taxon>Pseudomonadati</taxon>
        <taxon>Bacteroidota</taxon>
        <taxon>Bacteroidia</taxon>
        <taxon>Bacteroidales</taxon>
        <taxon>Bacteroidaceae</taxon>
        <taxon>Phocaeicola</taxon>
    </lineage>
</organism>
<dbReference type="HOGENOM" id="CLU_173809_2_0_10"/>
<dbReference type="EMBL" id="AQHY01000045">
    <property type="protein sequence ID" value="EOA52069.1"/>
    <property type="molecule type" value="Genomic_DNA"/>
</dbReference>
<dbReference type="Pfam" id="PF14055">
    <property type="entry name" value="NVEALA"/>
    <property type="match status" value="1"/>
</dbReference>
<protein>
    <recommendedName>
        <fullName evidence="3">NVEALA protein</fullName>
    </recommendedName>
</protein>
<name>U6R7G7_9BACT</name>
<evidence type="ECO:0000313" key="1">
    <source>
        <dbReference type="EMBL" id="EOA52069.1"/>
    </source>
</evidence>
<dbReference type="eggNOG" id="ENOG5030XZQ">
    <property type="taxonomic scope" value="Bacteria"/>
</dbReference>
<proteinExistence type="predicted"/>
<keyword evidence="2" id="KW-1185">Reference proteome</keyword>
<dbReference type="PATRIC" id="fig|1121098.3.peg.4047"/>
<dbReference type="STRING" id="1121098.HMPREF1534_03960"/>
<evidence type="ECO:0008006" key="3">
    <source>
        <dbReference type="Google" id="ProtNLM"/>
    </source>
</evidence>
<accession>U6R7G7</accession>